<keyword evidence="3" id="KW-1185">Reference proteome</keyword>
<proteinExistence type="predicted"/>
<dbReference type="PANTHER" id="PTHR43685">
    <property type="entry name" value="GLYCOSYLTRANSFERASE"/>
    <property type="match status" value="1"/>
</dbReference>
<dbReference type="InterPro" id="IPR029044">
    <property type="entry name" value="Nucleotide-diphossugar_trans"/>
</dbReference>
<dbReference type="SUPFAM" id="SSF53448">
    <property type="entry name" value="Nucleotide-diphospho-sugar transferases"/>
    <property type="match status" value="1"/>
</dbReference>
<sequence>MTSAPPLVSVVVATNRSGPFLREALDSVIAQTYPAVELIIVDDASPVADEIAGLAAHAGATLRRLSPSGPSVARNSGVARATGELLAFLDDDDRWDRDRLAMAVDALRAEPSAVLAYCGMRTIDAAGHTLVEADQTAVHGRFDVARRATGIILPNIVVRAEAFRTVGGFHSRIRFAEDLDLILRLAECGPFAFVPRTLVDYRAHAGNTTRRHRVVFAGIGQVLALHRWAALERGDRALVDALDESRLKNDRYAWWSAWRAVQALPGRRRAAAAISELWWALRVAPRGLSGLGRSLGRAMNRPKP</sequence>
<dbReference type="InterPro" id="IPR050834">
    <property type="entry name" value="Glycosyltransf_2"/>
</dbReference>
<dbReference type="Gene3D" id="3.90.550.10">
    <property type="entry name" value="Spore Coat Polysaccharide Biosynthesis Protein SpsA, Chain A"/>
    <property type="match status" value="1"/>
</dbReference>
<dbReference type="RefSeq" id="WP_344779290.1">
    <property type="nucleotide sequence ID" value="NZ_BAABAF010000001.1"/>
</dbReference>
<comment type="caution">
    <text evidence="2">The sequence shown here is derived from an EMBL/GenBank/DDBJ whole genome shotgun (WGS) entry which is preliminary data.</text>
</comment>
<dbReference type="EMBL" id="BAABAF010000001">
    <property type="protein sequence ID" value="GAA3750950.1"/>
    <property type="molecule type" value="Genomic_DNA"/>
</dbReference>
<feature type="domain" description="Glycosyltransferase 2-like" evidence="1">
    <location>
        <begin position="9"/>
        <end position="120"/>
    </location>
</feature>
<dbReference type="PANTHER" id="PTHR43685:SF2">
    <property type="entry name" value="GLYCOSYLTRANSFERASE 2-LIKE DOMAIN-CONTAINING PROTEIN"/>
    <property type="match status" value="1"/>
</dbReference>
<dbReference type="Proteomes" id="UP001500540">
    <property type="component" value="Unassembled WGS sequence"/>
</dbReference>
<evidence type="ECO:0000259" key="1">
    <source>
        <dbReference type="Pfam" id="PF00535"/>
    </source>
</evidence>
<organism evidence="2 3">
    <name type="scientific">Microbacterium kribbense</name>
    <dbReference type="NCBI Taxonomy" id="433645"/>
    <lineage>
        <taxon>Bacteria</taxon>
        <taxon>Bacillati</taxon>
        <taxon>Actinomycetota</taxon>
        <taxon>Actinomycetes</taxon>
        <taxon>Micrococcales</taxon>
        <taxon>Microbacteriaceae</taxon>
        <taxon>Microbacterium</taxon>
    </lineage>
</organism>
<accession>A0ABP7FYA7</accession>
<dbReference type="Pfam" id="PF00535">
    <property type="entry name" value="Glycos_transf_2"/>
    <property type="match status" value="1"/>
</dbReference>
<reference evidence="3" key="1">
    <citation type="journal article" date="2019" name="Int. J. Syst. Evol. Microbiol.">
        <title>The Global Catalogue of Microorganisms (GCM) 10K type strain sequencing project: providing services to taxonomists for standard genome sequencing and annotation.</title>
        <authorList>
            <consortium name="The Broad Institute Genomics Platform"/>
            <consortium name="The Broad Institute Genome Sequencing Center for Infectious Disease"/>
            <person name="Wu L."/>
            <person name="Ma J."/>
        </authorList>
    </citation>
    <scope>NUCLEOTIDE SEQUENCE [LARGE SCALE GENOMIC DNA]</scope>
    <source>
        <strain evidence="3">JCM 16950</strain>
    </source>
</reference>
<evidence type="ECO:0000313" key="3">
    <source>
        <dbReference type="Proteomes" id="UP001500540"/>
    </source>
</evidence>
<protein>
    <recommendedName>
        <fullName evidence="1">Glycosyltransferase 2-like domain-containing protein</fullName>
    </recommendedName>
</protein>
<evidence type="ECO:0000313" key="2">
    <source>
        <dbReference type="EMBL" id="GAA3750950.1"/>
    </source>
</evidence>
<gene>
    <name evidence="2" type="ORF">GCM10022240_00240</name>
</gene>
<name>A0ABP7FYA7_9MICO</name>
<dbReference type="InterPro" id="IPR001173">
    <property type="entry name" value="Glyco_trans_2-like"/>
</dbReference>